<dbReference type="GO" id="GO:0016787">
    <property type="term" value="F:hydrolase activity"/>
    <property type="evidence" value="ECO:0007669"/>
    <property type="project" value="UniProtKB-KW"/>
</dbReference>
<dbReference type="PANTHER" id="PTHR43434">
    <property type="entry name" value="PHOSPHOGLYCOLATE PHOSPHATASE"/>
    <property type="match status" value="1"/>
</dbReference>
<protein>
    <submittedName>
        <fullName evidence="1">HAD family hydrolase</fullName>
    </submittedName>
</protein>
<keyword evidence="1" id="KW-0378">Hydrolase</keyword>
<dbReference type="NCBIfam" id="TIGR01549">
    <property type="entry name" value="HAD-SF-IA-v1"/>
    <property type="match status" value="1"/>
</dbReference>
<dbReference type="InterPro" id="IPR036412">
    <property type="entry name" value="HAD-like_sf"/>
</dbReference>
<evidence type="ECO:0000313" key="1">
    <source>
        <dbReference type="EMBL" id="GAA1963420.1"/>
    </source>
</evidence>
<dbReference type="RefSeq" id="WP_344420198.1">
    <property type="nucleotide sequence ID" value="NZ_BAAANN010000014.1"/>
</dbReference>
<name>A0ABP5CFX7_9PSEU</name>
<reference evidence="2" key="1">
    <citation type="journal article" date="2019" name="Int. J. Syst. Evol. Microbiol.">
        <title>The Global Catalogue of Microorganisms (GCM) 10K type strain sequencing project: providing services to taxonomists for standard genome sequencing and annotation.</title>
        <authorList>
            <consortium name="The Broad Institute Genomics Platform"/>
            <consortium name="The Broad Institute Genome Sequencing Center for Infectious Disease"/>
            <person name="Wu L."/>
            <person name="Ma J."/>
        </authorList>
    </citation>
    <scope>NUCLEOTIDE SEQUENCE [LARGE SCALE GENOMIC DNA]</scope>
    <source>
        <strain evidence="2">JCM 14545</strain>
    </source>
</reference>
<accession>A0ABP5CFX7</accession>
<dbReference type="InterPro" id="IPR023214">
    <property type="entry name" value="HAD_sf"/>
</dbReference>
<comment type="caution">
    <text evidence="1">The sequence shown here is derived from an EMBL/GenBank/DDBJ whole genome shotgun (WGS) entry which is preliminary data.</text>
</comment>
<dbReference type="InterPro" id="IPR006439">
    <property type="entry name" value="HAD-SF_hydro_IA"/>
</dbReference>
<dbReference type="SUPFAM" id="SSF56784">
    <property type="entry name" value="HAD-like"/>
    <property type="match status" value="1"/>
</dbReference>
<dbReference type="InterPro" id="IPR050155">
    <property type="entry name" value="HAD-like_hydrolase_sf"/>
</dbReference>
<dbReference type="Gene3D" id="3.40.50.1000">
    <property type="entry name" value="HAD superfamily/HAD-like"/>
    <property type="match status" value="1"/>
</dbReference>
<proteinExistence type="predicted"/>
<gene>
    <name evidence="1" type="ORF">GCM10009754_38570</name>
</gene>
<evidence type="ECO:0000313" key="2">
    <source>
        <dbReference type="Proteomes" id="UP001501116"/>
    </source>
</evidence>
<dbReference type="Proteomes" id="UP001501116">
    <property type="component" value="Unassembled WGS sequence"/>
</dbReference>
<dbReference type="PANTHER" id="PTHR43434:SF1">
    <property type="entry name" value="PHOSPHOGLYCOLATE PHOSPHATASE"/>
    <property type="match status" value="1"/>
</dbReference>
<dbReference type="EMBL" id="BAAANN010000014">
    <property type="protein sequence ID" value="GAA1963420.1"/>
    <property type="molecule type" value="Genomic_DNA"/>
</dbReference>
<keyword evidence="2" id="KW-1185">Reference proteome</keyword>
<organism evidence="1 2">
    <name type="scientific">Amycolatopsis minnesotensis</name>
    <dbReference type="NCBI Taxonomy" id="337894"/>
    <lineage>
        <taxon>Bacteria</taxon>
        <taxon>Bacillati</taxon>
        <taxon>Actinomycetota</taxon>
        <taxon>Actinomycetes</taxon>
        <taxon>Pseudonocardiales</taxon>
        <taxon>Pseudonocardiaceae</taxon>
        <taxon>Amycolatopsis</taxon>
    </lineage>
</organism>
<dbReference type="Pfam" id="PF00702">
    <property type="entry name" value="Hydrolase"/>
    <property type="match status" value="1"/>
</dbReference>
<sequence>MTTGDEAKARELLANAKALLLDFDGPICSVFAGLPASAVAEQLRVVLADGGHTELPESVANADDPFDVFRYAATLGDDEARYVEAAFTALEVEAIATAEPTPGAHALIHAWHNTGRPLAIVSNNSIAAIGVYVDLYNLNGTIDAFSGRSNSIASLLKPAPHLIFQAAENLNVATTDCILVGDSTSDTQAARSAGCRTIGYANKSGKRSRLVSAQTDTITGDMVNLANFSMG</sequence>